<dbReference type="InterPro" id="IPR036390">
    <property type="entry name" value="WH_DNA-bd_sf"/>
</dbReference>
<evidence type="ECO:0000313" key="6">
    <source>
        <dbReference type="EMBL" id="MFC0385844.1"/>
    </source>
</evidence>
<comment type="similarity">
    <text evidence="1">Belongs to the LysR transcriptional regulatory family.</text>
</comment>
<dbReference type="SUPFAM" id="SSF53850">
    <property type="entry name" value="Periplasmic binding protein-like II"/>
    <property type="match status" value="1"/>
</dbReference>
<protein>
    <submittedName>
        <fullName evidence="6">LysR substrate-binding domain-containing protein</fullName>
    </submittedName>
</protein>
<dbReference type="Pfam" id="PF00126">
    <property type="entry name" value="HTH_1"/>
    <property type="match status" value="1"/>
</dbReference>
<dbReference type="PANTHER" id="PTHR30346:SF17">
    <property type="entry name" value="LYSR FAMILY TRANSCRIPTIONAL REGULATOR"/>
    <property type="match status" value="1"/>
</dbReference>
<keyword evidence="4" id="KW-0804">Transcription</keyword>
<dbReference type="InterPro" id="IPR036388">
    <property type="entry name" value="WH-like_DNA-bd_sf"/>
</dbReference>
<dbReference type="InterPro" id="IPR000847">
    <property type="entry name" value="LysR_HTH_N"/>
</dbReference>
<dbReference type="Pfam" id="PF03466">
    <property type="entry name" value="LysR_substrate"/>
    <property type="match status" value="1"/>
</dbReference>
<keyword evidence="3" id="KW-0238">DNA-binding</keyword>
<evidence type="ECO:0000256" key="2">
    <source>
        <dbReference type="ARBA" id="ARBA00023015"/>
    </source>
</evidence>
<dbReference type="PANTHER" id="PTHR30346">
    <property type="entry name" value="TRANSCRIPTIONAL DUAL REGULATOR HCAR-RELATED"/>
    <property type="match status" value="1"/>
</dbReference>
<organism evidence="6 7">
    <name type="scientific">Muricoccus vinaceus</name>
    <dbReference type="NCBI Taxonomy" id="424704"/>
    <lineage>
        <taxon>Bacteria</taxon>
        <taxon>Pseudomonadati</taxon>
        <taxon>Pseudomonadota</taxon>
        <taxon>Alphaproteobacteria</taxon>
        <taxon>Acetobacterales</taxon>
        <taxon>Roseomonadaceae</taxon>
        <taxon>Muricoccus</taxon>
    </lineage>
</organism>
<proteinExistence type="inferred from homology"/>
<evidence type="ECO:0000256" key="4">
    <source>
        <dbReference type="ARBA" id="ARBA00023163"/>
    </source>
</evidence>
<gene>
    <name evidence="6" type="ORF">ACFFIC_09800</name>
</gene>
<accession>A0ABV6IRG4</accession>
<evidence type="ECO:0000256" key="1">
    <source>
        <dbReference type="ARBA" id="ARBA00009437"/>
    </source>
</evidence>
<dbReference type="CDD" id="cd08414">
    <property type="entry name" value="PBP2_LTTR_aromatics_like"/>
    <property type="match status" value="1"/>
</dbReference>
<reference evidence="6 7" key="1">
    <citation type="submission" date="2024-09" db="EMBL/GenBank/DDBJ databases">
        <authorList>
            <person name="Sun Q."/>
            <person name="Mori K."/>
        </authorList>
    </citation>
    <scope>NUCLEOTIDE SEQUENCE [LARGE SCALE GENOMIC DNA]</scope>
    <source>
        <strain evidence="6 7">CCM 7468</strain>
    </source>
</reference>
<evidence type="ECO:0000313" key="7">
    <source>
        <dbReference type="Proteomes" id="UP001589789"/>
    </source>
</evidence>
<comment type="caution">
    <text evidence="6">The sequence shown here is derived from an EMBL/GenBank/DDBJ whole genome shotgun (WGS) entry which is preliminary data.</text>
</comment>
<dbReference type="RefSeq" id="WP_377049984.1">
    <property type="nucleotide sequence ID" value="NZ_JBHLVZ010000016.1"/>
</dbReference>
<keyword evidence="7" id="KW-1185">Reference proteome</keyword>
<dbReference type="SUPFAM" id="SSF46785">
    <property type="entry name" value="Winged helix' DNA-binding domain"/>
    <property type="match status" value="1"/>
</dbReference>
<dbReference type="EMBL" id="JBHLVZ010000016">
    <property type="protein sequence ID" value="MFC0385844.1"/>
    <property type="molecule type" value="Genomic_DNA"/>
</dbReference>
<dbReference type="Proteomes" id="UP001589789">
    <property type="component" value="Unassembled WGS sequence"/>
</dbReference>
<sequence>MNDTVLSRRLSYFVAVAHELHVGRAAEALGMTQPALTQQLRVLEAEIGVALVRRVGRGIALTEAGSALLPEARAALEQEAHAIAIARRVGRGEARSLNIGYVSTVMLEPALSELLFRFRTEVPDVVLHLEEAVVADQLRGLQKQLLDLAIVREPAGLLPSGIGSRPFQNGRLLAAVPSELAIRFGKAIGPADLAGFPFVVLRDPDGLGLGHSVWSLCEKAGFTPRISMQVTDVIGAMGLVASGLGVSLVPASLRRVNIHEVELLEVTGQGAETGLAILYSAAGTSAALRQFLQLASTVRKNVMDSVPV</sequence>
<dbReference type="Gene3D" id="3.40.190.10">
    <property type="entry name" value="Periplasmic binding protein-like II"/>
    <property type="match status" value="2"/>
</dbReference>
<name>A0ABV6IRG4_9PROT</name>
<dbReference type="PROSITE" id="PS50931">
    <property type="entry name" value="HTH_LYSR"/>
    <property type="match status" value="1"/>
</dbReference>
<evidence type="ECO:0000256" key="3">
    <source>
        <dbReference type="ARBA" id="ARBA00023125"/>
    </source>
</evidence>
<keyword evidence="2" id="KW-0805">Transcription regulation</keyword>
<feature type="domain" description="HTH lysR-type" evidence="5">
    <location>
        <begin position="5"/>
        <end position="62"/>
    </location>
</feature>
<dbReference type="InterPro" id="IPR005119">
    <property type="entry name" value="LysR_subst-bd"/>
</dbReference>
<dbReference type="Gene3D" id="1.10.10.10">
    <property type="entry name" value="Winged helix-like DNA-binding domain superfamily/Winged helix DNA-binding domain"/>
    <property type="match status" value="1"/>
</dbReference>
<dbReference type="PRINTS" id="PR00039">
    <property type="entry name" value="HTHLYSR"/>
</dbReference>
<evidence type="ECO:0000259" key="5">
    <source>
        <dbReference type="PROSITE" id="PS50931"/>
    </source>
</evidence>